<sequence>MIMIIKAIGVLFLDIAIYYVIGTAITERFKNRIKRNVAFHIIIGFIVYQIIFQVCAIPFIWLKRSLTELTFVWTALITVIVIVAVVKARKRIPEDFCFVKKILKEHRLLMGITIIAVLIVCWYTTLNGELNDDSIYYIGVVNTTVTTDTMFQYNAYTGVAMPSHYFRRVLVTFEINAAVVCRIFGVHPIIIMRIFRGNLNVILTALTIALIGTTVFCNEKTVEKSAILVCVSMALYFIADSTMYSNATFFLTRTYEGKAYAGNALIYFMVYLCICLMQTKRKSYLLLIGLLIWGCSAISSTAAMVSIAGAGTMLLAYLISRTFNTKARKM</sequence>
<organism evidence="2 3">
    <name type="scientific">Roseburia inulinivorans</name>
    <dbReference type="NCBI Taxonomy" id="360807"/>
    <lineage>
        <taxon>Bacteria</taxon>
        <taxon>Bacillati</taxon>
        <taxon>Bacillota</taxon>
        <taxon>Clostridia</taxon>
        <taxon>Lachnospirales</taxon>
        <taxon>Lachnospiraceae</taxon>
        <taxon>Roseburia</taxon>
    </lineage>
</organism>
<gene>
    <name evidence="2" type="ORF">RIL183_15841</name>
</gene>
<dbReference type="RefSeq" id="WP_021923477.1">
    <property type="nucleotide sequence ID" value="NZ_CVRS01000059.1"/>
</dbReference>
<keyword evidence="3" id="KW-1185">Reference proteome</keyword>
<feature type="transmembrane region" description="Helical" evidence="1">
    <location>
        <begin position="165"/>
        <end position="185"/>
    </location>
</feature>
<name>A0A0M6WF63_9FIRM</name>
<feature type="transmembrane region" description="Helical" evidence="1">
    <location>
        <begin position="107"/>
        <end position="125"/>
    </location>
</feature>
<feature type="transmembrane region" description="Helical" evidence="1">
    <location>
        <begin position="222"/>
        <end position="239"/>
    </location>
</feature>
<reference evidence="3" key="1">
    <citation type="submission" date="2015-05" db="EMBL/GenBank/DDBJ databases">
        <authorList>
            <consortium name="Pathogen Informatics"/>
        </authorList>
    </citation>
    <scope>NUCLEOTIDE SEQUENCE [LARGE SCALE GENOMIC DNA]</scope>
    <source>
        <strain evidence="3">L1-83</strain>
    </source>
</reference>
<feature type="transmembrane region" description="Helical" evidence="1">
    <location>
        <begin position="6"/>
        <end position="25"/>
    </location>
</feature>
<evidence type="ECO:0000256" key="1">
    <source>
        <dbReference type="SAM" id="Phobius"/>
    </source>
</evidence>
<dbReference type="EMBL" id="CVRS01000059">
    <property type="protein sequence ID" value="CRL35015.1"/>
    <property type="molecule type" value="Genomic_DNA"/>
</dbReference>
<accession>A0A0M6WF63</accession>
<dbReference type="InterPro" id="IPR045723">
    <property type="entry name" value="DUF6077"/>
</dbReference>
<evidence type="ECO:0000313" key="2">
    <source>
        <dbReference type="EMBL" id="CRL35015.1"/>
    </source>
</evidence>
<feature type="transmembrane region" description="Helical" evidence="1">
    <location>
        <begin position="197"/>
        <end position="216"/>
    </location>
</feature>
<keyword evidence="1" id="KW-0812">Transmembrane</keyword>
<evidence type="ECO:0000313" key="3">
    <source>
        <dbReference type="Proteomes" id="UP000049828"/>
    </source>
</evidence>
<feature type="transmembrane region" description="Helical" evidence="1">
    <location>
        <begin position="260"/>
        <end position="279"/>
    </location>
</feature>
<feature type="transmembrane region" description="Helical" evidence="1">
    <location>
        <begin position="37"/>
        <end position="62"/>
    </location>
</feature>
<keyword evidence="1" id="KW-1133">Transmembrane helix</keyword>
<proteinExistence type="predicted"/>
<feature type="transmembrane region" description="Helical" evidence="1">
    <location>
        <begin position="291"/>
        <end position="320"/>
    </location>
</feature>
<dbReference type="Pfam" id="PF19554">
    <property type="entry name" value="DUF6077"/>
    <property type="match status" value="1"/>
</dbReference>
<dbReference type="Proteomes" id="UP000049828">
    <property type="component" value="Unassembled WGS sequence"/>
</dbReference>
<keyword evidence="1" id="KW-0472">Membrane</keyword>
<dbReference type="AlphaFoldDB" id="A0A0M6WF63"/>
<protein>
    <submittedName>
        <fullName evidence="2">Uncharacterized protein</fullName>
    </submittedName>
</protein>
<feature type="transmembrane region" description="Helical" evidence="1">
    <location>
        <begin position="68"/>
        <end position="86"/>
    </location>
</feature>